<accession>A0ABT8DGV4</accession>
<dbReference type="InterPro" id="IPR003961">
    <property type="entry name" value="FN3_dom"/>
</dbReference>
<gene>
    <name evidence="4" type="ORF">QRD02_06210</name>
</gene>
<dbReference type="InterPro" id="IPR026444">
    <property type="entry name" value="Secre_tail"/>
</dbReference>
<comment type="caution">
    <text evidence="4">The sequence shown here is derived from an EMBL/GenBank/DDBJ whole genome shotgun (WGS) entry which is preliminary data.</text>
</comment>
<dbReference type="Gene3D" id="2.60.40.10">
    <property type="entry name" value="Immunoglobulins"/>
    <property type="match status" value="1"/>
</dbReference>
<proteinExistence type="predicted"/>
<dbReference type="EMBL" id="JAUGQQ010000003">
    <property type="protein sequence ID" value="MDN3723969.1"/>
    <property type="molecule type" value="Genomic_DNA"/>
</dbReference>
<evidence type="ECO:0000256" key="1">
    <source>
        <dbReference type="ARBA" id="ARBA00022729"/>
    </source>
</evidence>
<dbReference type="Pfam" id="PF18962">
    <property type="entry name" value="Por_Secre_tail"/>
    <property type="match status" value="1"/>
</dbReference>
<feature type="signal peptide" evidence="2">
    <location>
        <begin position="1"/>
        <end position="19"/>
    </location>
</feature>
<dbReference type="InterPro" id="IPR013783">
    <property type="entry name" value="Ig-like_fold"/>
</dbReference>
<protein>
    <submittedName>
        <fullName evidence="4">T9SS type A sorting domain-containing protein</fullName>
    </submittedName>
</protein>
<keyword evidence="5" id="KW-1185">Reference proteome</keyword>
<dbReference type="InterPro" id="IPR049304">
    <property type="entry name" value="Gly_rich_dom"/>
</dbReference>
<reference evidence="4 5" key="1">
    <citation type="submission" date="2023-06" db="EMBL/GenBank/DDBJ databases">
        <authorList>
            <person name="Ye Y.-Q."/>
            <person name="Du Z.-J."/>
        </authorList>
    </citation>
    <scope>NUCLEOTIDE SEQUENCE [LARGE SCALE GENOMIC DNA]</scope>
    <source>
        <strain evidence="4 5">SDUM287046</strain>
    </source>
</reference>
<dbReference type="Proteomes" id="UP001244787">
    <property type="component" value="Unassembled WGS sequence"/>
</dbReference>
<evidence type="ECO:0000313" key="4">
    <source>
        <dbReference type="EMBL" id="MDN3723969.1"/>
    </source>
</evidence>
<feature type="chain" id="PRO_5047217481" evidence="2">
    <location>
        <begin position="20"/>
        <end position="417"/>
    </location>
</feature>
<evidence type="ECO:0000256" key="2">
    <source>
        <dbReference type="SAM" id="SignalP"/>
    </source>
</evidence>
<dbReference type="InterPro" id="IPR036116">
    <property type="entry name" value="FN3_sf"/>
</dbReference>
<evidence type="ECO:0000313" key="5">
    <source>
        <dbReference type="Proteomes" id="UP001244787"/>
    </source>
</evidence>
<dbReference type="PRINTS" id="PR01228">
    <property type="entry name" value="EGGSHELL"/>
</dbReference>
<dbReference type="RefSeq" id="WP_290254064.1">
    <property type="nucleotide sequence ID" value="NZ_JAUGQQ010000003.1"/>
</dbReference>
<sequence length="417" mass="41198">MKNIFTFLTFVLSVPVIWAQSGSQEFTASGDFTVPAGITSITIEVIGGGGGGGNNGSGGGGGGGYAMGTFTVAPSDVISVTIGAGGESNTAGETTSVGAFIEATGGGPGTWVPHPDLGGGGAGGVGSGGTINYSGGAGGGGYWTYFGGGGGGAAGSDGDGANGGDTIPWTGNCITPGGSGGESGGIPGGYGGKGAGITNANCTITDPAASGLPYGGGGGGGNGIGSDPGAGHSGYALISWGPQPCASPSDLGVMDIQLNSVILDWTENGSATTWLIEWGISGFTLGTGTSIVTQEKPYLLEGLMANTFYDYYVQSNCGGTGSSTWSGPFTFQTETLGTAENTIEGFAFYPNPMKDLLQLSANSTIENVIIYNVLGQKVLDQNIRENSAQLNISNLSAGNYFMKVISGGQTGVYRLIK</sequence>
<dbReference type="PROSITE" id="PS50853">
    <property type="entry name" value="FN3"/>
    <property type="match status" value="1"/>
</dbReference>
<dbReference type="SUPFAM" id="SSF49265">
    <property type="entry name" value="Fibronectin type III"/>
    <property type="match status" value="1"/>
</dbReference>
<organism evidence="4 5">
    <name type="scientific">Aequorivita aurantiaca</name>
    <dbReference type="NCBI Taxonomy" id="3053356"/>
    <lineage>
        <taxon>Bacteria</taxon>
        <taxon>Pseudomonadati</taxon>
        <taxon>Bacteroidota</taxon>
        <taxon>Flavobacteriia</taxon>
        <taxon>Flavobacteriales</taxon>
        <taxon>Flavobacteriaceae</taxon>
        <taxon>Aequorivita</taxon>
    </lineage>
</organism>
<feature type="domain" description="Fibronectin type-III" evidence="3">
    <location>
        <begin position="247"/>
        <end position="336"/>
    </location>
</feature>
<dbReference type="Pfam" id="PF21722">
    <property type="entry name" value="Gly_rich_2"/>
    <property type="match status" value="1"/>
</dbReference>
<evidence type="ECO:0000259" key="3">
    <source>
        <dbReference type="PROSITE" id="PS50853"/>
    </source>
</evidence>
<keyword evidence="1 2" id="KW-0732">Signal</keyword>
<dbReference type="NCBIfam" id="TIGR04183">
    <property type="entry name" value="Por_Secre_tail"/>
    <property type="match status" value="1"/>
</dbReference>
<dbReference type="CDD" id="cd00063">
    <property type="entry name" value="FN3"/>
    <property type="match status" value="1"/>
</dbReference>
<name>A0ABT8DGV4_9FLAO</name>